<keyword evidence="1" id="KW-0812">Transmembrane</keyword>
<dbReference type="InterPro" id="IPR015919">
    <property type="entry name" value="Cadherin-like_sf"/>
</dbReference>
<gene>
    <name evidence="2" type="ORF">EPA86_08585</name>
</gene>
<dbReference type="SUPFAM" id="SSF69304">
    <property type="entry name" value="Tricorn protease N-terminal domain"/>
    <property type="match status" value="1"/>
</dbReference>
<dbReference type="AlphaFoldDB" id="A0A502KX02"/>
<dbReference type="OrthoDB" id="6229465at2"/>
<reference evidence="2 3" key="1">
    <citation type="submission" date="2019-01" db="EMBL/GenBank/DDBJ databases">
        <title>Litorilituus lipolytica sp. nov., isolated from intertidal sand of the Yellow Sea in China.</title>
        <authorList>
            <person name="Liu A."/>
        </authorList>
    </citation>
    <scope>NUCLEOTIDE SEQUENCE [LARGE SCALE GENOMIC DNA]</scope>
    <source>
        <strain evidence="2 3">RZ04</strain>
    </source>
</reference>
<organism evidence="2 3">
    <name type="scientific">Litorilituus lipolyticus</name>
    <dbReference type="NCBI Taxonomy" id="2491017"/>
    <lineage>
        <taxon>Bacteria</taxon>
        <taxon>Pseudomonadati</taxon>
        <taxon>Pseudomonadota</taxon>
        <taxon>Gammaproteobacteria</taxon>
        <taxon>Alteromonadales</taxon>
        <taxon>Colwelliaceae</taxon>
        <taxon>Litorilituus</taxon>
    </lineage>
</organism>
<dbReference type="InterPro" id="IPR013783">
    <property type="entry name" value="Ig-like_fold"/>
</dbReference>
<comment type="caution">
    <text evidence="2">The sequence shown here is derived from an EMBL/GenBank/DDBJ whole genome shotgun (WGS) entry which is preliminary data.</text>
</comment>
<dbReference type="GO" id="GO:0005509">
    <property type="term" value="F:calcium ion binding"/>
    <property type="evidence" value="ECO:0007669"/>
    <property type="project" value="InterPro"/>
</dbReference>
<dbReference type="EMBL" id="SAWY01000019">
    <property type="protein sequence ID" value="TPH15624.1"/>
    <property type="molecule type" value="Genomic_DNA"/>
</dbReference>
<dbReference type="Proteomes" id="UP000315303">
    <property type="component" value="Unassembled WGS sequence"/>
</dbReference>
<dbReference type="SUPFAM" id="SSF49313">
    <property type="entry name" value="Cadherin-like"/>
    <property type="match status" value="1"/>
</dbReference>
<evidence type="ECO:0008006" key="4">
    <source>
        <dbReference type="Google" id="ProtNLM"/>
    </source>
</evidence>
<sequence length="1099" mass="125460">MFEVDINQEYISNSNFDYYDPTSYHRLGKNLIFVGKTDDGFSELYALNPDTDEIVLLFNKLYEKDVNLKFNSIRMKPYSSNEFIVQATAYNGVENHFITDGTNSGTIKWTPAFELRYSHEPFGISSHYSSFKWKTDNEEYFYTQGLEVYKYDARSNEYTLLGDKPKIGSPAYLNDKQRLNEQFFYSDSGKKHIYELIDFNKSMVFDDFQKVYTSIGSVSFADFHKKIYFTYKKNDKSYFASFGADSGFTDLISIEDIPECHQSTEIVTGIDQVINKGDYVYFRTEQNCLYRVNEQNGDIKGFSETQLGVHSNFRIFAANSKGLIIKGNSSKGNENQLNAYYDLFQVDFTQDSILPLFPHTSFMEKIIKLVQGGDDYLFAYVSYFCDRKESCDRKSLFRLNVHSFVKESIRGRIDFHNQIGHEDIESNFYNKHPIYKGNLYLEGKFPYPGLYKTSPDAKYFKPILLSKRNRQTDRSWISSIHTIDNGWLLRSGEHSDYVKYYGLTFNGKKYEFTLDYGISNFVWYDSGNTAYITTTGNNLFAINLVDFTTQEIVLPSGSDVINIINSQVFSRKDSIWTVTDLKSNITYEIGNENADQVFTCSDKLYFLAGNSLNNKLMQFDNGESTTILGESEQLYVYQNTRSTGKLVIRYDHEVKVFDCASETLTTAFSITLPESNVVLYDEIYFNKFNNKSYFIWKGSLYEVSLEDNENRIIYNDFSSNISLTSSWEPIFTLNGIYLKNHHSDDLFIVKNDEMLKVFDSKPEDLNIDIGEYKVSANGKYLYGVYATRTDHVVTDERIITYKELFIFDTETAQMHMLDLRPGVEGSVKGEAIESSSFIAFRLGGTEKSNEISVLDIECILKQHCVNIVENRTPIVESGEEYFYETGDLVNIPYRASDPDLGPLTYKLNNQPSWLSIDNNGLINGFIPNGATGIFDNIEVIVSDDESETTSLPYTFNIKNRNRSPISNLHLLSEIKLKVDEDYTLNLYPFIEDIDGDPLILSLSPSIEGIALDQQGNLIISSAPAGNYTIQISINDSVSEETVGSISIVVEESISNVPTPVTDTPSESSSSGGGSIGISHLLVLLTILFLNSFRLRVRQY</sequence>
<keyword evidence="3" id="KW-1185">Reference proteome</keyword>
<evidence type="ECO:0000313" key="2">
    <source>
        <dbReference type="EMBL" id="TPH15624.1"/>
    </source>
</evidence>
<dbReference type="InterPro" id="IPR011047">
    <property type="entry name" value="Quinoprotein_ADH-like_sf"/>
</dbReference>
<evidence type="ECO:0000256" key="1">
    <source>
        <dbReference type="SAM" id="Phobius"/>
    </source>
</evidence>
<protein>
    <recommendedName>
        <fullName evidence="4">Dystroglycan-type cadherin-like domain-containing protein</fullName>
    </recommendedName>
</protein>
<name>A0A502KX02_9GAMM</name>
<dbReference type="RefSeq" id="WP_140603023.1">
    <property type="nucleotide sequence ID" value="NZ_SAWY01000019.1"/>
</dbReference>
<dbReference type="SUPFAM" id="SSF50998">
    <property type="entry name" value="Quinoprotein alcohol dehydrogenase-like"/>
    <property type="match status" value="1"/>
</dbReference>
<dbReference type="Pfam" id="PF05345">
    <property type="entry name" value="He_PIG"/>
    <property type="match status" value="1"/>
</dbReference>
<keyword evidence="1" id="KW-0472">Membrane</keyword>
<proteinExistence type="predicted"/>
<evidence type="ECO:0000313" key="3">
    <source>
        <dbReference type="Proteomes" id="UP000315303"/>
    </source>
</evidence>
<feature type="transmembrane region" description="Helical" evidence="1">
    <location>
        <begin position="1071"/>
        <end position="1089"/>
    </location>
</feature>
<dbReference type="GO" id="GO:0016020">
    <property type="term" value="C:membrane"/>
    <property type="evidence" value="ECO:0007669"/>
    <property type="project" value="InterPro"/>
</dbReference>
<dbReference type="Gene3D" id="2.60.40.10">
    <property type="entry name" value="Immunoglobulins"/>
    <property type="match status" value="1"/>
</dbReference>
<keyword evidence="1" id="KW-1133">Transmembrane helix</keyword>
<accession>A0A502KX02</accession>